<dbReference type="PANTHER" id="PTHR43690:SF17">
    <property type="entry name" value="PROTEIN YHJJ"/>
    <property type="match status" value="1"/>
</dbReference>
<evidence type="ECO:0000259" key="1">
    <source>
        <dbReference type="Pfam" id="PF05193"/>
    </source>
</evidence>
<reference evidence="2 3" key="1">
    <citation type="submission" date="2016-10" db="EMBL/GenBank/DDBJ databases">
        <title>Comparative genome analysis of multiple Pseudomonas spp. focuses on biocontrol and plant growth promoting traits.</title>
        <authorList>
            <person name="Tao X.-Y."/>
            <person name="Taylor C.G."/>
        </authorList>
    </citation>
    <scope>NUCLEOTIDE SEQUENCE [LARGE SCALE GENOMIC DNA]</scope>
    <source>
        <strain evidence="2 3">37A10</strain>
    </source>
</reference>
<comment type="caution">
    <text evidence="2">The sequence shown here is derived from an EMBL/GenBank/DDBJ whole genome shotgun (WGS) entry which is preliminary data.</text>
</comment>
<dbReference type="SUPFAM" id="SSF63411">
    <property type="entry name" value="LuxS/MPP-like metallohydrolase"/>
    <property type="match status" value="1"/>
</dbReference>
<name>A0A423K792_9PSED</name>
<sequence length="418" mass="47266">MIEQDKTVHTFTLNNGLKIIFRHHPTSRSMTAVMHYKVGSSYPEKRELASVVAMALYDNKGNPWNDEHPDNWVHVTDLLHDRLQCTLSGHPDKFERALQYYAHELTTAPLFPHEMIQEVYVKQPPRAERPINNYHQHYRYIWDITFPGSNYSADHLHNPCAATTITEEDIQDFHQRWIAPNNAVLCIDADMSIENVKALVNNYLGDIPARALPRRPVIGVASAPGERRLIKHGPTDFPTVQMNFNLPILTDDTLKLSSALSAIVTLINSLNRDIPQELTWLTEHQNQIRQLTSYPVHASLMNSRAGAALIIKVAVEKQSGHSLNTLEDNIWALIESLKTHLLPSSMIEDSVNSTLMESQTPYGTTWATQAGANAILDRAATISEDDRQLMQSLTPEEVHEAAMTYLVRNRVSVLHLLS</sequence>
<dbReference type="GO" id="GO:0046872">
    <property type="term" value="F:metal ion binding"/>
    <property type="evidence" value="ECO:0007669"/>
    <property type="project" value="InterPro"/>
</dbReference>
<dbReference type="EMBL" id="MOBQ01000013">
    <property type="protein sequence ID" value="RON47491.1"/>
    <property type="molecule type" value="Genomic_DNA"/>
</dbReference>
<dbReference type="PANTHER" id="PTHR43690">
    <property type="entry name" value="NARDILYSIN"/>
    <property type="match status" value="1"/>
</dbReference>
<dbReference type="InterPro" id="IPR007863">
    <property type="entry name" value="Peptidase_M16_C"/>
</dbReference>
<proteinExistence type="predicted"/>
<dbReference type="Proteomes" id="UP000285349">
    <property type="component" value="Unassembled WGS sequence"/>
</dbReference>
<gene>
    <name evidence="2" type="ORF">BK666_11690</name>
</gene>
<accession>A0A423K792</accession>
<evidence type="ECO:0000313" key="2">
    <source>
        <dbReference type="EMBL" id="RON47491.1"/>
    </source>
</evidence>
<feature type="domain" description="Peptidase M16 C-terminal" evidence="1">
    <location>
        <begin position="164"/>
        <end position="270"/>
    </location>
</feature>
<dbReference type="InterPro" id="IPR011249">
    <property type="entry name" value="Metalloenz_LuxS/M16"/>
</dbReference>
<dbReference type="InterPro" id="IPR050626">
    <property type="entry name" value="Peptidase_M16"/>
</dbReference>
<dbReference type="Gene3D" id="3.30.830.10">
    <property type="entry name" value="Metalloenzyme, LuxS/M16 peptidase-like"/>
    <property type="match status" value="2"/>
</dbReference>
<organism evidence="2 3">
    <name type="scientific">Pseudomonas frederiksbergensis</name>
    <dbReference type="NCBI Taxonomy" id="104087"/>
    <lineage>
        <taxon>Bacteria</taxon>
        <taxon>Pseudomonadati</taxon>
        <taxon>Pseudomonadota</taxon>
        <taxon>Gammaproteobacteria</taxon>
        <taxon>Pseudomonadales</taxon>
        <taxon>Pseudomonadaceae</taxon>
        <taxon>Pseudomonas</taxon>
    </lineage>
</organism>
<dbReference type="AlphaFoldDB" id="A0A423K792"/>
<dbReference type="OrthoDB" id="9792415at2"/>
<protein>
    <recommendedName>
        <fullName evidence="1">Peptidase M16 C-terminal domain-containing protein</fullName>
    </recommendedName>
</protein>
<dbReference type="RefSeq" id="WP_123509816.1">
    <property type="nucleotide sequence ID" value="NZ_MOBQ01000013.1"/>
</dbReference>
<dbReference type="Pfam" id="PF05193">
    <property type="entry name" value="Peptidase_M16_C"/>
    <property type="match status" value="1"/>
</dbReference>
<evidence type="ECO:0000313" key="3">
    <source>
        <dbReference type="Proteomes" id="UP000285349"/>
    </source>
</evidence>